<evidence type="ECO:0000313" key="1">
    <source>
        <dbReference type="EMBL" id="QNM06188.1"/>
    </source>
</evidence>
<dbReference type="KEGG" id="qdo:H9Q78_03260"/>
<proteinExistence type="predicted"/>
<evidence type="ECO:0000313" key="2">
    <source>
        <dbReference type="Proteomes" id="UP000515823"/>
    </source>
</evidence>
<name>A0A7G9G5V6_9FIRM</name>
<dbReference type="EMBL" id="CP060634">
    <property type="protein sequence ID" value="QNM06188.1"/>
    <property type="molecule type" value="Genomic_DNA"/>
</dbReference>
<dbReference type="RefSeq" id="WP_249303577.1">
    <property type="nucleotide sequence ID" value="NZ_CP060634.1"/>
</dbReference>
<reference evidence="1 2" key="1">
    <citation type="submission" date="2020-08" db="EMBL/GenBank/DDBJ databases">
        <authorList>
            <person name="Liu C."/>
            <person name="Sun Q."/>
        </authorList>
    </citation>
    <scope>NUCLEOTIDE SEQUENCE [LARGE SCALE GENOMIC DNA]</scope>
    <source>
        <strain evidence="1 2">NSJ-38</strain>
    </source>
</reference>
<dbReference type="Proteomes" id="UP000515823">
    <property type="component" value="Chromosome"/>
</dbReference>
<gene>
    <name evidence="1" type="ORF">H9Q78_03260</name>
</gene>
<accession>A0A7G9G5V6</accession>
<keyword evidence="2" id="KW-1185">Reference proteome</keyword>
<sequence>MKKILILFSVLLIVFLIIVYVRHVPKLSGEYIEKISVIVHSEYGVKQYYIRDPDIITELCDEINTLKKTAFYDFLGRRAGGWRIHLRFFNTDGIEKRSTTFKKEVISYDGIINKTFYVNETIVDEIQKKLIEIGEEYENKR</sequence>
<organism evidence="1 2">
    <name type="scientific">Qiania dongpingensis</name>
    <dbReference type="NCBI Taxonomy" id="2763669"/>
    <lineage>
        <taxon>Bacteria</taxon>
        <taxon>Bacillati</taxon>
        <taxon>Bacillota</taxon>
        <taxon>Clostridia</taxon>
        <taxon>Lachnospirales</taxon>
        <taxon>Lachnospiraceae</taxon>
        <taxon>Qiania</taxon>
    </lineage>
</organism>
<dbReference type="AlphaFoldDB" id="A0A7G9G5V6"/>
<protein>
    <submittedName>
        <fullName evidence="1">Uncharacterized protein</fullName>
    </submittedName>
</protein>